<dbReference type="InterPro" id="IPR005119">
    <property type="entry name" value="LysR_subst-bd"/>
</dbReference>
<comment type="similarity">
    <text evidence="1">Belongs to the LysR transcriptional regulatory family.</text>
</comment>
<dbReference type="PANTHER" id="PTHR30346:SF29">
    <property type="entry name" value="LYSR SUBSTRATE-BINDING"/>
    <property type="match status" value="1"/>
</dbReference>
<dbReference type="EMBL" id="BAAAQW010000003">
    <property type="protein sequence ID" value="GAA2197775.1"/>
    <property type="molecule type" value="Genomic_DNA"/>
</dbReference>
<sequence>MDLRRLLLLRELADRRTVGATAEALGITPSAVSQQLKTFQEELGVILVEKEGRGVRLTEAGAALSAAAADVAVAMARAEATAEGYRGGRQSTVSAVFFPSAAEMILPGLLDRAGAVEGLRVRARLEDPKAQGFVDLAADSDFVLGHSVNGPADFARPGLVVEPLLEEPLDVALPAHHPLAAKPSLGPSDVAGEPWIGVPAGFPFDTVLRQIELQAGRTVERVQLMPDLRVMEALVGGGHGLSLLPRFTARASLRRGLVLRPLAGVHARRSIVLIARAEVAARPTVRSVMDMVHAEARTIADHDGAAAPEAGGA</sequence>
<dbReference type="CDD" id="cd00090">
    <property type="entry name" value="HTH_ARSR"/>
    <property type="match status" value="1"/>
</dbReference>
<dbReference type="InterPro" id="IPR036390">
    <property type="entry name" value="WH_DNA-bd_sf"/>
</dbReference>
<name>A0ABP5NDW4_9MICC</name>
<evidence type="ECO:0000256" key="3">
    <source>
        <dbReference type="ARBA" id="ARBA00023125"/>
    </source>
</evidence>
<evidence type="ECO:0000256" key="2">
    <source>
        <dbReference type="ARBA" id="ARBA00023015"/>
    </source>
</evidence>
<keyword evidence="2" id="KW-0805">Transcription regulation</keyword>
<dbReference type="Gene3D" id="3.40.190.10">
    <property type="entry name" value="Periplasmic binding protein-like II"/>
    <property type="match status" value="2"/>
</dbReference>
<keyword evidence="7" id="KW-1185">Reference proteome</keyword>
<dbReference type="PANTHER" id="PTHR30346">
    <property type="entry name" value="TRANSCRIPTIONAL DUAL REGULATOR HCAR-RELATED"/>
    <property type="match status" value="1"/>
</dbReference>
<proteinExistence type="inferred from homology"/>
<dbReference type="SUPFAM" id="SSF46785">
    <property type="entry name" value="Winged helix' DNA-binding domain"/>
    <property type="match status" value="1"/>
</dbReference>
<keyword evidence="4" id="KW-0804">Transcription</keyword>
<dbReference type="PROSITE" id="PS50931">
    <property type="entry name" value="HTH_LYSR"/>
    <property type="match status" value="1"/>
</dbReference>
<protein>
    <submittedName>
        <fullName evidence="6">LysR family transcriptional regulator</fullName>
    </submittedName>
</protein>
<accession>A0ABP5NDW4</accession>
<dbReference type="InterPro" id="IPR011991">
    <property type="entry name" value="ArsR-like_HTH"/>
</dbReference>
<dbReference type="Proteomes" id="UP001500432">
    <property type="component" value="Unassembled WGS sequence"/>
</dbReference>
<dbReference type="Pfam" id="PF00126">
    <property type="entry name" value="HTH_1"/>
    <property type="match status" value="1"/>
</dbReference>
<evidence type="ECO:0000256" key="4">
    <source>
        <dbReference type="ARBA" id="ARBA00023163"/>
    </source>
</evidence>
<dbReference type="Gene3D" id="1.10.10.10">
    <property type="entry name" value="Winged helix-like DNA-binding domain superfamily/Winged helix DNA-binding domain"/>
    <property type="match status" value="1"/>
</dbReference>
<keyword evidence="3" id="KW-0238">DNA-binding</keyword>
<reference evidence="7" key="1">
    <citation type="journal article" date="2019" name="Int. J. Syst. Evol. Microbiol.">
        <title>The Global Catalogue of Microorganisms (GCM) 10K type strain sequencing project: providing services to taxonomists for standard genome sequencing and annotation.</title>
        <authorList>
            <consortium name="The Broad Institute Genomics Platform"/>
            <consortium name="The Broad Institute Genome Sequencing Center for Infectious Disease"/>
            <person name="Wu L."/>
            <person name="Ma J."/>
        </authorList>
    </citation>
    <scope>NUCLEOTIDE SEQUENCE [LARGE SCALE GENOMIC DNA]</scope>
    <source>
        <strain evidence="7">JCM 16034</strain>
    </source>
</reference>
<evidence type="ECO:0000259" key="5">
    <source>
        <dbReference type="PROSITE" id="PS50931"/>
    </source>
</evidence>
<feature type="domain" description="HTH lysR-type" evidence="5">
    <location>
        <begin position="1"/>
        <end position="58"/>
    </location>
</feature>
<evidence type="ECO:0000313" key="7">
    <source>
        <dbReference type="Proteomes" id="UP001500432"/>
    </source>
</evidence>
<dbReference type="InterPro" id="IPR000847">
    <property type="entry name" value="LysR_HTH_N"/>
</dbReference>
<dbReference type="SUPFAM" id="SSF53850">
    <property type="entry name" value="Periplasmic binding protein-like II"/>
    <property type="match status" value="1"/>
</dbReference>
<evidence type="ECO:0000256" key="1">
    <source>
        <dbReference type="ARBA" id="ARBA00009437"/>
    </source>
</evidence>
<dbReference type="InterPro" id="IPR036388">
    <property type="entry name" value="WH-like_DNA-bd_sf"/>
</dbReference>
<gene>
    <name evidence="6" type="ORF">GCM10009849_07970</name>
</gene>
<organism evidence="6 7">
    <name type="scientific">Sinomonas flava</name>
    <dbReference type="NCBI Taxonomy" id="496857"/>
    <lineage>
        <taxon>Bacteria</taxon>
        <taxon>Bacillati</taxon>
        <taxon>Actinomycetota</taxon>
        <taxon>Actinomycetes</taxon>
        <taxon>Micrococcales</taxon>
        <taxon>Micrococcaceae</taxon>
        <taxon>Sinomonas</taxon>
    </lineage>
</organism>
<dbReference type="RefSeq" id="WP_344298392.1">
    <property type="nucleotide sequence ID" value="NZ_BAAAQW010000003.1"/>
</dbReference>
<dbReference type="Pfam" id="PF03466">
    <property type="entry name" value="LysR_substrate"/>
    <property type="match status" value="1"/>
</dbReference>
<comment type="caution">
    <text evidence="6">The sequence shown here is derived from an EMBL/GenBank/DDBJ whole genome shotgun (WGS) entry which is preliminary data.</text>
</comment>
<evidence type="ECO:0000313" key="6">
    <source>
        <dbReference type="EMBL" id="GAA2197775.1"/>
    </source>
</evidence>